<name>A0A9P0X6G2_PIEBR</name>
<dbReference type="Proteomes" id="UP001152562">
    <property type="component" value="Unassembled WGS sequence"/>
</dbReference>
<keyword evidence="2" id="KW-1185">Reference proteome</keyword>
<dbReference type="PANTHER" id="PTHR23080">
    <property type="entry name" value="THAP DOMAIN PROTEIN"/>
    <property type="match status" value="1"/>
</dbReference>
<sequence length="223" mass="25602">MALLWEKALNRRNFKATNSSRLCSEHFIESDYEGVSSSTANIAREQRYLKRHNRKTLVFPSTAATEIDINIPSIPEDTIEDLFQVPDFQVAILFMNCEKKIEIWPSHLLVDYYTPDLLQQARFSSYKHHNIIKFLVGALPGCLISFCSDGYADLPVPPPITYRRNNLVAVIDEKDAIMADCGLNVKDQCEQKDVAIYLYTNIFEGSITIAWCKIRKMIDNIKF</sequence>
<reference evidence="1" key="1">
    <citation type="submission" date="2022-05" db="EMBL/GenBank/DDBJ databases">
        <authorList>
            <person name="Okamura Y."/>
        </authorList>
    </citation>
    <scope>NUCLEOTIDE SEQUENCE</scope>
</reference>
<comment type="caution">
    <text evidence="1">The sequence shown here is derived from an EMBL/GenBank/DDBJ whole genome shotgun (WGS) entry which is preliminary data.</text>
</comment>
<dbReference type="AlphaFoldDB" id="A0A9P0X6G2"/>
<accession>A0A9P0X6G2</accession>
<protein>
    <recommendedName>
        <fullName evidence="3">THAP-type domain-containing protein</fullName>
    </recommendedName>
</protein>
<organism evidence="1 2">
    <name type="scientific">Pieris brassicae</name>
    <name type="common">White butterfly</name>
    <name type="synonym">Large white butterfly</name>
    <dbReference type="NCBI Taxonomy" id="7116"/>
    <lineage>
        <taxon>Eukaryota</taxon>
        <taxon>Metazoa</taxon>
        <taxon>Ecdysozoa</taxon>
        <taxon>Arthropoda</taxon>
        <taxon>Hexapoda</taxon>
        <taxon>Insecta</taxon>
        <taxon>Pterygota</taxon>
        <taxon>Neoptera</taxon>
        <taxon>Endopterygota</taxon>
        <taxon>Lepidoptera</taxon>
        <taxon>Glossata</taxon>
        <taxon>Ditrysia</taxon>
        <taxon>Papilionoidea</taxon>
        <taxon>Pieridae</taxon>
        <taxon>Pierinae</taxon>
        <taxon>Pieris</taxon>
    </lineage>
</organism>
<proteinExistence type="predicted"/>
<evidence type="ECO:0008006" key="3">
    <source>
        <dbReference type="Google" id="ProtNLM"/>
    </source>
</evidence>
<evidence type="ECO:0000313" key="1">
    <source>
        <dbReference type="EMBL" id="CAH3999974.1"/>
    </source>
</evidence>
<gene>
    <name evidence="1" type="ORF">PIBRA_LOCUS2569</name>
</gene>
<dbReference type="EMBL" id="CALOZG010000003">
    <property type="protein sequence ID" value="CAH3999974.1"/>
    <property type="molecule type" value="Genomic_DNA"/>
</dbReference>
<evidence type="ECO:0000313" key="2">
    <source>
        <dbReference type="Proteomes" id="UP001152562"/>
    </source>
</evidence>